<proteinExistence type="inferred from homology"/>
<evidence type="ECO:0000313" key="10">
    <source>
        <dbReference type="WBParaSite" id="ASIM_0001233301-mRNA-1"/>
    </source>
</evidence>
<evidence type="ECO:0000256" key="4">
    <source>
        <dbReference type="ARBA" id="ARBA00022989"/>
    </source>
</evidence>
<dbReference type="EMBL" id="UYRR01031103">
    <property type="protein sequence ID" value="VDK45838.1"/>
    <property type="molecule type" value="Genomic_DNA"/>
</dbReference>
<gene>
    <name evidence="8" type="ORF">ASIM_LOCUS11799</name>
</gene>
<name>A0A0M3JVS1_ANISI</name>
<evidence type="ECO:0000256" key="6">
    <source>
        <dbReference type="SAM" id="Phobius"/>
    </source>
</evidence>
<comment type="subcellular location">
    <subcellularLocation>
        <location evidence="1">Endomembrane system</location>
        <topology evidence="1">Multi-pass membrane protein</topology>
    </subcellularLocation>
</comment>
<dbReference type="GO" id="GO:0012505">
    <property type="term" value="C:endomembrane system"/>
    <property type="evidence" value="ECO:0007669"/>
    <property type="project" value="UniProtKB-SubCell"/>
</dbReference>
<keyword evidence="4 6" id="KW-1133">Transmembrane helix</keyword>
<reference evidence="10" key="1">
    <citation type="submission" date="2017-02" db="UniProtKB">
        <authorList>
            <consortium name="WormBaseParasite"/>
        </authorList>
    </citation>
    <scope>IDENTIFICATION</scope>
</reference>
<keyword evidence="3 6" id="KW-0812">Transmembrane</keyword>
<organism evidence="10">
    <name type="scientific">Anisakis simplex</name>
    <name type="common">Herring worm</name>
    <dbReference type="NCBI Taxonomy" id="6269"/>
    <lineage>
        <taxon>Eukaryota</taxon>
        <taxon>Metazoa</taxon>
        <taxon>Ecdysozoa</taxon>
        <taxon>Nematoda</taxon>
        <taxon>Chromadorea</taxon>
        <taxon>Rhabditida</taxon>
        <taxon>Spirurina</taxon>
        <taxon>Ascaridomorpha</taxon>
        <taxon>Ascaridoidea</taxon>
        <taxon>Anisakidae</taxon>
        <taxon>Anisakis</taxon>
        <taxon>Anisakis simplex complex</taxon>
    </lineage>
</organism>
<feature type="transmembrane region" description="Helical" evidence="6">
    <location>
        <begin position="118"/>
        <end position="141"/>
    </location>
</feature>
<feature type="domain" description="CWH43-like N-terminal" evidence="7">
    <location>
        <begin position="55"/>
        <end position="235"/>
    </location>
</feature>
<dbReference type="Proteomes" id="UP000267096">
    <property type="component" value="Unassembled WGS sequence"/>
</dbReference>
<dbReference type="WBParaSite" id="ASIM_0001233301-mRNA-1">
    <property type="protein sequence ID" value="ASIM_0001233301-mRNA-1"/>
    <property type="gene ID" value="ASIM_0001233301"/>
</dbReference>
<evidence type="ECO:0000313" key="8">
    <source>
        <dbReference type="EMBL" id="VDK45838.1"/>
    </source>
</evidence>
<dbReference type="PANTHER" id="PTHR21324:SF2">
    <property type="entry name" value="EG:22E5.9 PROTEIN"/>
    <property type="match status" value="1"/>
</dbReference>
<comment type="similarity">
    <text evidence="2">Belongs to the DRAM/TMEM150 family.</text>
</comment>
<evidence type="ECO:0000256" key="1">
    <source>
        <dbReference type="ARBA" id="ARBA00004127"/>
    </source>
</evidence>
<dbReference type="AlphaFoldDB" id="A0A0M3JVS1"/>
<sequence>MFGGYGIGVAEDHLEALFSFISRRIEQLKWKAYGAKYISIDIGANGMSLEELINLASLALSIYIRHLQTVVFYDKTHHVQGNWKMWSRVMMCIGFVTAFGVSLVANVQETAIPAVHDIGALLAFLCGVVYICSQVIFSLIMRPLITRKLITHIRLLLAVIATVSLVFYFTVLFGHIFVRREADGTMPTKPPRVGVIRVPRDSPFFTNHLISTICEWILGLCLYFFVLSYAFELRNLYTHSPAIQLKPTHKNFKPIYMNINIPSMVLPDEPIQFNHNNKQVQCVNKEGQYEPNSFNGTS</sequence>
<protein>
    <submittedName>
        <fullName evidence="10">DNA damage-regulated autophagy modulator protein 2</fullName>
    </submittedName>
</protein>
<feature type="transmembrane region" description="Helical" evidence="6">
    <location>
        <begin position="85"/>
        <end position="106"/>
    </location>
</feature>
<reference evidence="8 9" key="2">
    <citation type="submission" date="2018-11" db="EMBL/GenBank/DDBJ databases">
        <authorList>
            <consortium name="Pathogen Informatics"/>
        </authorList>
    </citation>
    <scope>NUCLEOTIDE SEQUENCE [LARGE SCALE GENOMIC DNA]</scope>
</reference>
<evidence type="ECO:0000256" key="3">
    <source>
        <dbReference type="ARBA" id="ARBA00022692"/>
    </source>
</evidence>
<evidence type="ECO:0000259" key="7">
    <source>
        <dbReference type="Pfam" id="PF10277"/>
    </source>
</evidence>
<dbReference type="InterPro" id="IPR050911">
    <property type="entry name" value="DRAM/TMEM150_Autophagy_Mod"/>
</dbReference>
<evidence type="ECO:0000313" key="9">
    <source>
        <dbReference type="Proteomes" id="UP000267096"/>
    </source>
</evidence>
<keyword evidence="9" id="KW-1185">Reference proteome</keyword>
<dbReference type="OrthoDB" id="191706at2759"/>
<evidence type="ECO:0000256" key="5">
    <source>
        <dbReference type="ARBA" id="ARBA00023136"/>
    </source>
</evidence>
<evidence type="ECO:0000256" key="2">
    <source>
        <dbReference type="ARBA" id="ARBA00006565"/>
    </source>
</evidence>
<dbReference type="PANTHER" id="PTHR21324">
    <property type="entry name" value="FASTING-INDUCIBLE INTEGRAL MEMBRANE PROTEIN TM6P1-RELATED"/>
    <property type="match status" value="1"/>
</dbReference>
<feature type="transmembrane region" description="Helical" evidence="6">
    <location>
        <begin position="153"/>
        <end position="178"/>
    </location>
</feature>
<dbReference type="Pfam" id="PF10277">
    <property type="entry name" value="Frag1"/>
    <property type="match status" value="1"/>
</dbReference>
<feature type="transmembrane region" description="Helical" evidence="6">
    <location>
        <begin position="209"/>
        <end position="231"/>
    </location>
</feature>
<keyword evidence="5 6" id="KW-0472">Membrane</keyword>
<accession>A0A0M3JVS1</accession>
<dbReference type="InterPro" id="IPR019402">
    <property type="entry name" value="CWH43_N"/>
</dbReference>